<dbReference type="EMBL" id="ASPP01041953">
    <property type="protein sequence ID" value="ETO00108.1"/>
    <property type="molecule type" value="Genomic_DNA"/>
</dbReference>
<gene>
    <name evidence="2" type="ORF">RFI_37351</name>
</gene>
<dbReference type="Proteomes" id="UP000023152">
    <property type="component" value="Unassembled WGS sequence"/>
</dbReference>
<accession>X6LDM7</accession>
<comment type="caution">
    <text evidence="2">The sequence shown here is derived from an EMBL/GenBank/DDBJ whole genome shotgun (WGS) entry which is preliminary data.</text>
</comment>
<sequence length="143" mass="16600">EAETAISCFKNIFKNKVKPGTEIKINEKSNIRDPVKDNAPPLSRIEIRKVIQSNSKPLLVDLYVSAKQEYLSSTVILKQGDDLRIDAAVLQLFRLFNKIWREAGLEYNDCPVRAHYYKCVAMVFSIPFYFKKKKKQKKPLYIT</sequence>
<evidence type="ECO:0000259" key="1">
    <source>
        <dbReference type="PROSITE" id="PS50290"/>
    </source>
</evidence>
<evidence type="ECO:0000313" key="3">
    <source>
        <dbReference type="Proteomes" id="UP000023152"/>
    </source>
</evidence>
<dbReference type="PANTHER" id="PTHR10048">
    <property type="entry name" value="PHOSPHATIDYLINOSITOL KINASE"/>
    <property type="match status" value="1"/>
</dbReference>
<dbReference type="InterPro" id="IPR000403">
    <property type="entry name" value="PI3/4_kinase_cat_dom"/>
</dbReference>
<dbReference type="GO" id="GO:0016477">
    <property type="term" value="P:cell migration"/>
    <property type="evidence" value="ECO:0007669"/>
    <property type="project" value="TreeGrafter"/>
</dbReference>
<proteinExistence type="predicted"/>
<dbReference type="InterPro" id="IPR011009">
    <property type="entry name" value="Kinase-like_dom_sf"/>
</dbReference>
<dbReference type="InterPro" id="IPR015433">
    <property type="entry name" value="PI3/4_kinase"/>
</dbReference>
<organism evidence="2 3">
    <name type="scientific">Reticulomyxa filosa</name>
    <dbReference type="NCBI Taxonomy" id="46433"/>
    <lineage>
        <taxon>Eukaryota</taxon>
        <taxon>Sar</taxon>
        <taxon>Rhizaria</taxon>
        <taxon>Retaria</taxon>
        <taxon>Foraminifera</taxon>
        <taxon>Monothalamids</taxon>
        <taxon>Reticulomyxidae</taxon>
        <taxon>Reticulomyxa</taxon>
    </lineage>
</organism>
<dbReference type="GO" id="GO:0048015">
    <property type="term" value="P:phosphatidylinositol-mediated signaling"/>
    <property type="evidence" value="ECO:0007669"/>
    <property type="project" value="TreeGrafter"/>
</dbReference>
<dbReference type="Gene3D" id="3.30.1010.10">
    <property type="entry name" value="Phosphatidylinositol 3-kinase Catalytic Subunit, Chain A, domain 4"/>
    <property type="match status" value="1"/>
</dbReference>
<dbReference type="PANTHER" id="PTHR10048:SF14">
    <property type="entry name" value="LD28067P"/>
    <property type="match status" value="1"/>
</dbReference>
<dbReference type="GO" id="GO:0005737">
    <property type="term" value="C:cytoplasm"/>
    <property type="evidence" value="ECO:0007669"/>
    <property type="project" value="TreeGrafter"/>
</dbReference>
<protein>
    <submittedName>
        <fullName evidence="2">PI3K-CA alpha</fullName>
    </submittedName>
</protein>
<dbReference type="GO" id="GO:0005942">
    <property type="term" value="C:phosphatidylinositol 3-kinase complex"/>
    <property type="evidence" value="ECO:0007669"/>
    <property type="project" value="TreeGrafter"/>
</dbReference>
<dbReference type="GO" id="GO:0035005">
    <property type="term" value="F:1-phosphatidylinositol-4-phosphate 3-kinase activity"/>
    <property type="evidence" value="ECO:0007669"/>
    <property type="project" value="TreeGrafter"/>
</dbReference>
<dbReference type="AlphaFoldDB" id="X6LDM7"/>
<dbReference type="SUPFAM" id="SSF56112">
    <property type="entry name" value="Protein kinase-like (PK-like)"/>
    <property type="match status" value="1"/>
</dbReference>
<keyword evidence="3" id="KW-1185">Reference proteome</keyword>
<dbReference type="GO" id="GO:0043491">
    <property type="term" value="P:phosphatidylinositol 3-kinase/protein kinase B signal transduction"/>
    <property type="evidence" value="ECO:0007669"/>
    <property type="project" value="TreeGrafter"/>
</dbReference>
<feature type="domain" description="PI3K/PI4K catalytic" evidence="1">
    <location>
        <begin position="44"/>
        <end position="143"/>
    </location>
</feature>
<reference evidence="2 3" key="1">
    <citation type="journal article" date="2013" name="Curr. Biol.">
        <title>The Genome of the Foraminiferan Reticulomyxa filosa.</title>
        <authorList>
            <person name="Glockner G."/>
            <person name="Hulsmann N."/>
            <person name="Schleicher M."/>
            <person name="Noegel A.A."/>
            <person name="Eichinger L."/>
            <person name="Gallinger C."/>
            <person name="Pawlowski J."/>
            <person name="Sierra R."/>
            <person name="Euteneuer U."/>
            <person name="Pillet L."/>
            <person name="Moustafa A."/>
            <person name="Platzer M."/>
            <person name="Groth M."/>
            <person name="Szafranski K."/>
            <person name="Schliwa M."/>
        </authorList>
    </citation>
    <scope>NUCLEOTIDE SEQUENCE [LARGE SCALE GENOMIC DNA]</scope>
</reference>
<evidence type="ECO:0000313" key="2">
    <source>
        <dbReference type="EMBL" id="ETO00108.1"/>
    </source>
</evidence>
<feature type="non-terminal residue" evidence="2">
    <location>
        <position position="1"/>
    </location>
</feature>
<dbReference type="PROSITE" id="PS50290">
    <property type="entry name" value="PI3_4_KINASE_3"/>
    <property type="match status" value="1"/>
</dbReference>
<name>X6LDM7_RETFI</name>
<dbReference type="GO" id="GO:0016303">
    <property type="term" value="F:1-phosphatidylinositol-3-kinase activity"/>
    <property type="evidence" value="ECO:0007669"/>
    <property type="project" value="TreeGrafter"/>
</dbReference>
<dbReference type="GO" id="GO:0005886">
    <property type="term" value="C:plasma membrane"/>
    <property type="evidence" value="ECO:0007669"/>
    <property type="project" value="TreeGrafter"/>
</dbReference>